<evidence type="ECO:0000256" key="1">
    <source>
        <dbReference type="RuleBase" id="RU362006"/>
    </source>
</evidence>
<accession>W2T8Q3</accession>
<keyword evidence="4" id="KW-1185">Reference proteome</keyword>
<keyword evidence="1" id="KW-1133">Transmembrane helix</keyword>
<dbReference type="OrthoDB" id="5913021at2759"/>
<sequence length="168" mass="18638">MSGRRSRSSSSTRGNAPNADGDAASGIKRAHADFISFLYASHGKSYDECVGKAESIVALSRELIAYILIGAVALYLIVGTGAQLVCNFIGFAYPAYVSVKAVRTKDTKDDTQWLIYWCVFAVFCVFDFFAGSIMQYFPLYWLLKAVFLTYLHLPQTMGAGYLFNKYLI</sequence>
<keyword evidence="1" id="KW-0812">Transmembrane</keyword>
<dbReference type="AlphaFoldDB" id="W2T8Q3"/>
<dbReference type="STRING" id="51031.W2T8Q3"/>
<dbReference type="EMBL" id="KI660176">
    <property type="protein sequence ID" value="ETN77362.1"/>
    <property type="molecule type" value="Genomic_DNA"/>
</dbReference>
<dbReference type="OMA" id="FFAHVIM"/>
<dbReference type="KEGG" id="nai:NECAME_11111"/>
<feature type="transmembrane region" description="Helical" evidence="1">
    <location>
        <begin position="63"/>
        <end position="93"/>
    </location>
</feature>
<dbReference type="Proteomes" id="UP000053676">
    <property type="component" value="Unassembled WGS sequence"/>
</dbReference>
<comment type="subcellular location">
    <subcellularLocation>
        <location evidence="1">Membrane</location>
        <topology evidence="1">Multi-pass membrane protein</topology>
    </subcellularLocation>
</comment>
<protein>
    <recommendedName>
        <fullName evidence="1">Receptor expression-enhancing protein</fullName>
    </recommendedName>
</protein>
<comment type="similarity">
    <text evidence="1">Belongs to the DP1 family.</text>
</comment>
<organism evidence="3 4">
    <name type="scientific">Necator americanus</name>
    <name type="common">Human hookworm</name>
    <dbReference type="NCBI Taxonomy" id="51031"/>
    <lineage>
        <taxon>Eukaryota</taxon>
        <taxon>Metazoa</taxon>
        <taxon>Ecdysozoa</taxon>
        <taxon>Nematoda</taxon>
        <taxon>Chromadorea</taxon>
        <taxon>Rhabditida</taxon>
        <taxon>Rhabditina</taxon>
        <taxon>Rhabditomorpha</taxon>
        <taxon>Strongyloidea</taxon>
        <taxon>Ancylostomatidae</taxon>
        <taxon>Bunostominae</taxon>
        <taxon>Necator</taxon>
    </lineage>
</organism>
<evidence type="ECO:0000313" key="3">
    <source>
        <dbReference type="EMBL" id="ETN77362.1"/>
    </source>
</evidence>
<name>W2T8Q3_NECAM</name>
<evidence type="ECO:0000256" key="2">
    <source>
        <dbReference type="SAM" id="MobiDB-lite"/>
    </source>
</evidence>
<feature type="region of interest" description="Disordered" evidence="2">
    <location>
        <begin position="1"/>
        <end position="24"/>
    </location>
</feature>
<keyword evidence="1" id="KW-0472">Membrane</keyword>
<proteinExistence type="inferred from homology"/>
<dbReference type="PANTHER" id="PTHR12300">
    <property type="entry name" value="HVA22-LIKE PROTEINS"/>
    <property type="match status" value="1"/>
</dbReference>
<evidence type="ECO:0000313" key="4">
    <source>
        <dbReference type="Proteomes" id="UP000053676"/>
    </source>
</evidence>
<dbReference type="InterPro" id="IPR004345">
    <property type="entry name" value="TB2_DP1_HVA22"/>
</dbReference>
<feature type="transmembrane region" description="Helical" evidence="1">
    <location>
        <begin position="141"/>
        <end position="163"/>
    </location>
</feature>
<feature type="transmembrane region" description="Helical" evidence="1">
    <location>
        <begin position="113"/>
        <end position="134"/>
    </location>
</feature>
<reference evidence="4" key="1">
    <citation type="journal article" date="2014" name="Nat. Genet.">
        <title>Genome of the human hookworm Necator americanus.</title>
        <authorList>
            <person name="Tang Y.T."/>
            <person name="Gao X."/>
            <person name="Rosa B.A."/>
            <person name="Abubucker S."/>
            <person name="Hallsworth-Pepin K."/>
            <person name="Martin J."/>
            <person name="Tyagi R."/>
            <person name="Heizer E."/>
            <person name="Zhang X."/>
            <person name="Bhonagiri-Palsikar V."/>
            <person name="Minx P."/>
            <person name="Warren W.C."/>
            <person name="Wang Q."/>
            <person name="Zhan B."/>
            <person name="Hotez P.J."/>
            <person name="Sternberg P.W."/>
            <person name="Dougall A."/>
            <person name="Gaze S.T."/>
            <person name="Mulvenna J."/>
            <person name="Sotillo J."/>
            <person name="Ranganathan S."/>
            <person name="Rabelo E.M."/>
            <person name="Wilson R.K."/>
            <person name="Felgner P.L."/>
            <person name="Bethony J."/>
            <person name="Hawdon J.M."/>
            <person name="Gasser R.B."/>
            <person name="Loukas A."/>
            <person name="Mitreva M."/>
        </authorList>
    </citation>
    <scope>NUCLEOTIDE SEQUENCE [LARGE SCALE GENOMIC DNA]</scope>
</reference>
<gene>
    <name evidence="3" type="ORF">NECAME_11111</name>
</gene>
<dbReference type="Pfam" id="PF03134">
    <property type="entry name" value="TB2_DP1_HVA22"/>
    <property type="match status" value="1"/>
</dbReference>
<dbReference type="GO" id="GO:0016020">
    <property type="term" value="C:membrane"/>
    <property type="evidence" value="ECO:0007669"/>
    <property type="project" value="UniProtKB-SubCell"/>
</dbReference>
<dbReference type="PANTHER" id="PTHR12300:SF34">
    <property type="entry name" value="RECEPTOR EXPRESSION-ENHANCING PROTEIN"/>
    <property type="match status" value="1"/>
</dbReference>